<name>A0A6N9T7M1_9HYPH</name>
<dbReference type="InterPro" id="IPR006139">
    <property type="entry name" value="D-isomer_2_OHA_DH_cat_dom"/>
</dbReference>
<dbReference type="PANTHER" id="PTHR42789:SF1">
    <property type="entry name" value="D-ISOMER SPECIFIC 2-HYDROXYACID DEHYDROGENASE FAMILY PROTEIN (AFU_ORTHOLOGUE AFUA_6G10090)"/>
    <property type="match status" value="1"/>
</dbReference>
<dbReference type="Gene3D" id="3.40.50.720">
    <property type="entry name" value="NAD(P)-binding Rossmann-like Domain"/>
    <property type="match status" value="2"/>
</dbReference>
<dbReference type="InterPro" id="IPR036291">
    <property type="entry name" value="NAD(P)-bd_dom_sf"/>
</dbReference>
<protein>
    <submittedName>
        <fullName evidence="7">Oxidoreductase</fullName>
    </submittedName>
</protein>
<dbReference type="GO" id="GO:0016616">
    <property type="term" value="F:oxidoreductase activity, acting on the CH-OH group of donors, NAD or NADP as acceptor"/>
    <property type="evidence" value="ECO:0007669"/>
    <property type="project" value="InterPro"/>
</dbReference>
<organism evidence="7 8">
    <name type="scientific">Jiella pacifica</name>
    <dbReference type="NCBI Taxonomy" id="2696469"/>
    <lineage>
        <taxon>Bacteria</taxon>
        <taxon>Pseudomonadati</taxon>
        <taxon>Pseudomonadota</taxon>
        <taxon>Alphaproteobacteria</taxon>
        <taxon>Hyphomicrobiales</taxon>
        <taxon>Aurantimonadaceae</taxon>
        <taxon>Jiella</taxon>
    </lineage>
</organism>
<dbReference type="SUPFAM" id="SSF52283">
    <property type="entry name" value="Formate/glycerate dehydrogenase catalytic domain-like"/>
    <property type="match status" value="1"/>
</dbReference>
<dbReference type="InterPro" id="IPR006140">
    <property type="entry name" value="D-isomer_DH_NAD-bd"/>
</dbReference>
<dbReference type="GO" id="GO:0051287">
    <property type="term" value="F:NAD binding"/>
    <property type="evidence" value="ECO:0007669"/>
    <property type="project" value="InterPro"/>
</dbReference>
<accession>A0A6N9T7M1</accession>
<proteinExistence type="inferred from homology"/>
<dbReference type="Pfam" id="PF02826">
    <property type="entry name" value="2-Hacid_dh_C"/>
    <property type="match status" value="1"/>
</dbReference>
<feature type="domain" description="D-isomer specific 2-hydroxyacid dehydrogenase catalytic" evidence="5">
    <location>
        <begin position="15"/>
        <end position="306"/>
    </location>
</feature>
<evidence type="ECO:0000313" key="8">
    <source>
        <dbReference type="Proteomes" id="UP000469011"/>
    </source>
</evidence>
<dbReference type="Pfam" id="PF00389">
    <property type="entry name" value="2-Hacid_dh"/>
    <property type="match status" value="1"/>
</dbReference>
<evidence type="ECO:0000256" key="4">
    <source>
        <dbReference type="RuleBase" id="RU003719"/>
    </source>
</evidence>
<evidence type="ECO:0000256" key="1">
    <source>
        <dbReference type="ARBA" id="ARBA00005854"/>
    </source>
</evidence>
<keyword evidence="8" id="KW-1185">Reference proteome</keyword>
<evidence type="ECO:0000259" key="5">
    <source>
        <dbReference type="Pfam" id="PF00389"/>
    </source>
</evidence>
<reference evidence="7 8" key="1">
    <citation type="submission" date="2020-01" db="EMBL/GenBank/DDBJ databases">
        <title>Jiella pacifica sp. nov.</title>
        <authorList>
            <person name="Xue Z."/>
            <person name="Zhu S."/>
            <person name="Chen J."/>
            <person name="Yang J."/>
        </authorList>
    </citation>
    <scope>NUCLEOTIDE SEQUENCE [LARGE SCALE GENOMIC DNA]</scope>
    <source>
        <strain evidence="7 8">40Bstr34</strain>
    </source>
</reference>
<dbReference type="InterPro" id="IPR050857">
    <property type="entry name" value="D-2-hydroxyacid_DH"/>
</dbReference>
<evidence type="ECO:0000259" key="6">
    <source>
        <dbReference type="Pfam" id="PF02826"/>
    </source>
</evidence>
<comment type="caution">
    <text evidence="7">The sequence shown here is derived from an EMBL/GenBank/DDBJ whole genome shotgun (WGS) entry which is preliminary data.</text>
</comment>
<evidence type="ECO:0000256" key="2">
    <source>
        <dbReference type="ARBA" id="ARBA00023002"/>
    </source>
</evidence>
<dbReference type="Proteomes" id="UP000469011">
    <property type="component" value="Unassembled WGS sequence"/>
</dbReference>
<dbReference type="EMBL" id="JAAAMG010000028">
    <property type="protein sequence ID" value="NDW07407.1"/>
    <property type="molecule type" value="Genomic_DNA"/>
</dbReference>
<dbReference type="PANTHER" id="PTHR42789">
    <property type="entry name" value="D-ISOMER SPECIFIC 2-HYDROXYACID DEHYDROGENASE FAMILY PROTEIN (AFU_ORTHOLOGUE AFUA_6G10090)"/>
    <property type="match status" value="1"/>
</dbReference>
<feature type="domain" description="D-isomer specific 2-hydroxyacid dehydrogenase NAD-binding" evidence="6">
    <location>
        <begin position="113"/>
        <end position="284"/>
    </location>
</feature>
<dbReference type="RefSeq" id="WP_163465864.1">
    <property type="nucleotide sequence ID" value="NZ_JAAAMG010000028.1"/>
</dbReference>
<keyword evidence="3" id="KW-0520">NAD</keyword>
<gene>
    <name evidence="7" type="ORF">GTK09_23605</name>
</gene>
<sequence length="314" mass="32405">MARILITPRSLTAAPPAELGRLRQAGHELIFSTAGQTPDEAELLRLVPQVEGWLAGVEPISPAVIAAADRLHVISRNGSGVDNLPLADLERRGIRVARAMAANATGVAELAVGLCVAACRNLPEVCHGVRGGGWPRPKGREIEGAVVGVVGAGAIGRKVAGILAEFGAKVLALDPFRPDLGRLAGRVRYVERAELFDGADIVTLHCPMSAEGAPLIDAPTLASMKRGAIIVNTARAGLIDEAALVAALDEGRIAAYATDVFEPEPPAAGGLAAHPKVIATSHIGGLTDESVRRATDLAVDSLLQHLGEACHVAG</sequence>
<evidence type="ECO:0000313" key="7">
    <source>
        <dbReference type="EMBL" id="NDW07407.1"/>
    </source>
</evidence>
<dbReference type="AlphaFoldDB" id="A0A6N9T7M1"/>
<comment type="similarity">
    <text evidence="1 4">Belongs to the D-isomer specific 2-hydroxyacid dehydrogenase family.</text>
</comment>
<evidence type="ECO:0000256" key="3">
    <source>
        <dbReference type="ARBA" id="ARBA00023027"/>
    </source>
</evidence>
<keyword evidence="2 4" id="KW-0560">Oxidoreductase</keyword>
<dbReference type="SUPFAM" id="SSF51735">
    <property type="entry name" value="NAD(P)-binding Rossmann-fold domains"/>
    <property type="match status" value="1"/>
</dbReference>